<dbReference type="InterPro" id="IPR014748">
    <property type="entry name" value="Enoyl-CoA_hydra_C"/>
</dbReference>
<dbReference type="SUPFAM" id="SSF52096">
    <property type="entry name" value="ClpP/crotonase"/>
    <property type="match status" value="1"/>
</dbReference>
<protein>
    <submittedName>
        <fullName evidence="4">Enoyl-CoA hydratase-related protein</fullName>
    </submittedName>
</protein>
<dbReference type="Proteomes" id="UP001320898">
    <property type="component" value="Unassembled WGS sequence"/>
</dbReference>
<proteinExistence type="inferred from homology"/>
<dbReference type="InterPro" id="IPR018376">
    <property type="entry name" value="Enoyl-CoA_hyd/isom_CS"/>
</dbReference>
<dbReference type="PANTHER" id="PTHR11941:SF54">
    <property type="entry name" value="ENOYL-COA HYDRATASE, MITOCHONDRIAL"/>
    <property type="match status" value="1"/>
</dbReference>
<dbReference type="Gene3D" id="1.10.12.10">
    <property type="entry name" value="Lyase 2-enoyl-coa Hydratase, Chain A, domain 2"/>
    <property type="match status" value="1"/>
</dbReference>
<comment type="caution">
    <text evidence="4">The sequence shown here is derived from an EMBL/GenBank/DDBJ whole genome shotgun (WGS) entry which is preliminary data.</text>
</comment>
<reference evidence="4 5" key="1">
    <citation type="submission" date="2022-04" db="EMBL/GenBank/DDBJ databases">
        <authorList>
            <person name="Ye Y.-Q."/>
            <person name="Du Z.-J."/>
        </authorList>
    </citation>
    <scope>NUCLEOTIDE SEQUENCE [LARGE SCALE GENOMIC DNA]</scope>
    <source>
        <strain evidence="4 5">A6E488</strain>
    </source>
</reference>
<evidence type="ECO:0000256" key="1">
    <source>
        <dbReference type="ARBA" id="ARBA00005254"/>
    </source>
</evidence>
<dbReference type="RefSeq" id="WP_261618236.1">
    <property type="nucleotide sequence ID" value="NZ_JALIDZ010000013.1"/>
</dbReference>
<keyword evidence="2" id="KW-0456">Lyase</keyword>
<dbReference type="AlphaFoldDB" id="A0AAW5R6D9"/>
<accession>A0AAW5R6D9</accession>
<gene>
    <name evidence="4" type="ORF">MUB46_22535</name>
</gene>
<dbReference type="GO" id="GO:0016829">
    <property type="term" value="F:lyase activity"/>
    <property type="evidence" value="ECO:0007669"/>
    <property type="project" value="UniProtKB-KW"/>
</dbReference>
<evidence type="ECO:0000313" key="5">
    <source>
        <dbReference type="Proteomes" id="UP001320898"/>
    </source>
</evidence>
<evidence type="ECO:0000256" key="2">
    <source>
        <dbReference type="ARBA" id="ARBA00023239"/>
    </source>
</evidence>
<organism evidence="4 5">
    <name type="scientific">Microbaculum marinisediminis</name>
    <dbReference type="NCBI Taxonomy" id="2931392"/>
    <lineage>
        <taxon>Bacteria</taxon>
        <taxon>Pseudomonadati</taxon>
        <taxon>Pseudomonadota</taxon>
        <taxon>Alphaproteobacteria</taxon>
        <taxon>Hyphomicrobiales</taxon>
        <taxon>Tepidamorphaceae</taxon>
        <taxon>Microbaculum</taxon>
    </lineage>
</organism>
<evidence type="ECO:0000256" key="3">
    <source>
        <dbReference type="RuleBase" id="RU003707"/>
    </source>
</evidence>
<dbReference type="PANTHER" id="PTHR11941">
    <property type="entry name" value="ENOYL-COA HYDRATASE-RELATED"/>
    <property type="match status" value="1"/>
</dbReference>
<dbReference type="CDD" id="cd06558">
    <property type="entry name" value="crotonase-like"/>
    <property type="match status" value="1"/>
</dbReference>
<dbReference type="Gene3D" id="3.90.226.10">
    <property type="entry name" value="2-enoyl-CoA Hydratase, Chain A, domain 1"/>
    <property type="match status" value="1"/>
</dbReference>
<dbReference type="GO" id="GO:0006635">
    <property type="term" value="P:fatty acid beta-oxidation"/>
    <property type="evidence" value="ECO:0007669"/>
    <property type="project" value="TreeGrafter"/>
</dbReference>
<dbReference type="Pfam" id="PF00378">
    <property type="entry name" value="ECH_1"/>
    <property type="match status" value="1"/>
</dbReference>
<dbReference type="InterPro" id="IPR029045">
    <property type="entry name" value="ClpP/crotonase-like_dom_sf"/>
</dbReference>
<dbReference type="PROSITE" id="PS00166">
    <property type="entry name" value="ENOYL_COA_HYDRATASE"/>
    <property type="match status" value="1"/>
</dbReference>
<comment type="similarity">
    <text evidence="1 3">Belongs to the enoyl-CoA hydratase/isomerase family.</text>
</comment>
<keyword evidence="5" id="KW-1185">Reference proteome</keyword>
<name>A0AAW5R6D9_9HYPH</name>
<sequence length="259" mass="28002">MAGDVLLERDGGIAVVTLSQPDKLNAMTTAMYDRLGAIMDTVSADDSVRCVVLRGAGERAFCPGSDITEFGGEREGRAQAKDYAGRTNASVFKVGTCRHPTVALIRGVCVGGGMEIASMCDVRICGRSSRFGIPINRLGLTVDYDELGMLVELIGRRRTLELLLEGRIIDAGEAERIGLVTRCVADGDVEADAMATAGRIAEAAPLVNRWHKRFVRRLAEPGPLSEAELNEAFDCFDTEDYRIGRAAFAEKKTPQFVGR</sequence>
<dbReference type="EMBL" id="JALIDZ010000013">
    <property type="protein sequence ID" value="MCT8974652.1"/>
    <property type="molecule type" value="Genomic_DNA"/>
</dbReference>
<evidence type="ECO:0000313" key="4">
    <source>
        <dbReference type="EMBL" id="MCT8974652.1"/>
    </source>
</evidence>
<dbReference type="InterPro" id="IPR001753">
    <property type="entry name" value="Enoyl-CoA_hydra/iso"/>
</dbReference>